<dbReference type="EMBL" id="JAHRIO010045703">
    <property type="protein sequence ID" value="MEQ2173419.1"/>
    <property type="molecule type" value="Genomic_DNA"/>
</dbReference>
<organism evidence="1 2">
    <name type="scientific">Goodea atripinnis</name>
    <dbReference type="NCBI Taxonomy" id="208336"/>
    <lineage>
        <taxon>Eukaryota</taxon>
        <taxon>Metazoa</taxon>
        <taxon>Chordata</taxon>
        <taxon>Craniata</taxon>
        <taxon>Vertebrata</taxon>
        <taxon>Euteleostomi</taxon>
        <taxon>Actinopterygii</taxon>
        <taxon>Neopterygii</taxon>
        <taxon>Teleostei</taxon>
        <taxon>Neoteleostei</taxon>
        <taxon>Acanthomorphata</taxon>
        <taxon>Ovalentaria</taxon>
        <taxon>Atherinomorphae</taxon>
        <taxon>Cyprinodontiformes</taxon>
        <taxon>Goodeidae</taxon>
        <taxon>Goodea</taxon>
    </lineage>
</organism>
<proteinExistence type="predicted"/>
<sequence length="70" mass="7925">MLLVVSRRVMKGSRKERTARVQISQLKCRTLWMRVTCVRGLKRSKCIKMRRAGLLKRAAGPLATPRGAST</sequence>
<protein>
    <submittedName>
        <fullName evidence="1">Uncharacterized protein</fullName>
    </submittedName>
</protein>
<evidence type="ECO:0000313" key="2">
    <source>
        <dbReference type="Proteomes" id="UP001476798"/>
    </source>
</evidence>
<gene>
    <name evidence="1" type="ORF">GOODEAATRI_031996</name>
</gene>
<dbReference type="Proteomes" id="UP001476798">
    <property type="component" value="Unassembled WGS sequence"/>
</dbReference>
<keyword evidence="2" id="KW-1185">Reference proteome</keyword>
<comment type="caution">
    <text evidence="1">The sequence shown here is derived from an EMBL/GenBank/DDBJ whole genome shotgun (WGS) entry which is preliminary data.</text>
</comment>
<evidence type="ECO:0000313" key="1">
    <source>
        <dbReference type="EMBL" id="MEQ2173419.1"/>
    </source>
</evidence>
<reference evidence="1 2" key="1">
    <citation type="submission" date="2021-06" db="EMBL/GenBank/DDBJ databases">
        <authorList>
            <person name="Palmer J.M."/>
        </authorList>
    </citation>
    <scope>NUCLEOTIDE SEQUENCE [LARGE SCALE GENOMIC DNA]</scope>
    <source>
        <strain evidence="1 2">GA_2019</strain>
        <tissue evidence="1">Muscle</tissue>
    </source>
</reference>
<name>A0ABV0NPT8_9TELE</name>
<accession>A0ABV0NPT8</accession>